<proteinExistence type="predicted"/>
<keyword evidence="2" id="KW-0808">Transferase</keyword>
<dbReference type="InterPro" id="IPR050879">
    <property type="entry name" value="Acyltransferase_3"/>
</dbReference>
<dbReference type="GO" id="GO:0009103">
    <property type="term" value="P:lipopolysaccharide biosynthetic process"/>
    <property type="evidence" value="ECO:0007669"/>
    <property type="project" value="TreeGrafter"/>
</dbReference>
<dbReference type="PANTHER" id="PTHR23028">
    <property type="entry name" value="ACETYLTRANSFERASE"/>
    <property type="match status" value="1"/>
</dbReference>
<organism evidence="2">
    <name type="scientific">Enterococcus faecium</name>
    <name type="common">Streptococcus faecium</name>
    <dbReference type="NCBI Taxonomy" id="1352"/>
    <lineage>
        <taxon>Bacteria</taxon>
        <taxon>Bacillati</taxon>
        <taxon>Bacillota</taxon>
        <taxon>Bacilli</taxon>
        <taxon>Lactobacillales</taxon>
        <taxon>Enterococcaceae</taxon>
        <taxon>Enterococcus</taxon>
    </lineage>
</organism>
<dbReference type="GO" id="GO:0016746">
    <property type="term" value="F:acyltransferase activity"/>
    <property type="evidence" value="ECO:0007669"/>
    <property type="project" value="UniProtKB-KW"/>
</dbReference>
<dbReference type="EMBL" id="CACRTQ010000030">
    <property type="protein sequence ID" value="VYU09798.1"/>
    <property type="molecule type" value="Genomic_DNA"/>
</dbReference>
<dbReference type="RefSeq" id="WP_002320556.1">
    <property type="nucleotide sequence ID" value="NZ_CACRTQ010000030.1"/>
</dbReference>
<evidence type="ECO:0000256" key="1">
    <source>
        <dbReference type="SAM" id="Phobius"/>
    </source>
</evidence>
<keyword evidence="1" id="KW-0472">Membrane</keyword>
<dbReference type="PANTHER" id="PTHR23028:SF53">
    <property type="entry name" value="ACYL_TRANSF_3 DOMAIN-CONTAINING PROTEIN"/>
    <property type="match status" value="1"/>
</dbReference>
<dbReference type="AlphaFoldDB" id="A0A6N3C420"/>
<dbReference type="GO" id="GO:0016020">
    <property type="term" value="C:membrane"/>
    <property type="evidence" value="ECO:0007669"/>
    <property type="project" value="TreeGrafter"/>
</dbReference>
<sequence length="95" mass="11103">MKKIYSKEIDCFRGIAVLAVIFYHLPNSKLPGGLQGVTIFFVVSGFLMAKNTIRDEKNRQFIFYIFTISVSNVFIHFYCFLWSYPFSYWGSATFD</sequence>
<name>A0A6N3C420_ENTFC</name>
<protein>
    <submittedName>
        <fullName evidence="2">Acyltransferase family protein</fullName>
    </submittedName>
</protein>
<feature type="transmembrane region" description="Helical" evidence="1">
    <location>
        <begin position="9"/>
        <end position="26"/>
    </location>
</feature>
<keyword evidence="1" id="KW-1133">Transmembrane helix</keyword>
<reference evidence="2" key="1">
    <citation type="submission" date="2019-11" db="EMBL/GenBank/DDBJ databases">
        <authorList>
            <person name="Feng L."/>
        </authorList>
    </citation>
    <scope>NUCLEOTIDE SEQUENCE</scope>
    <source>
        <strain evidence="2">EFaeciumLFYP64</strain>
    </source>
</reference>
<feature type="transmembrane region" description="Helical" evidence="1">
    <location>
        <begin position="32"/>
        <end position="49"/>
    </location>
</feature>
<keyword evidence="1" id="KW-0812">Transmembrane</keyword>
<gene>
    <name evidence="2" type="ORF">EFLFYP64_01285</name>
</gene>
<accession>A0A6N3C420</accession>
<feature type="transmembrane region" description="Helical" evidence="1">
    <location>
        <begin position="61"/>
        <end position="84"/>
    </location>
</feature>
<keyword evidence="2" id="KW-0012">Acyltransferase</keyword>
<evidence type="ECO:0000313" key="2">
    <source>
        <dbReference type="EMBL" id="VYU09798.1"/>
    </source>
</evidence>